<evidence type="ECO:0000313" key="4">
    <source>
        <dbReference type="Proteomes" id="UP000195607"/>
    </source>
</evidence>
<dbReference type="EMBL" id="LT671858">
    <property type="protein sequence ID" value="SIM58501.1"/>
    <property type="molecule type" value="Genomic_DNA"/>
</dbReference>
<dbReference type="EMBL" id="LT719092">
    <property type="protein sequence ID" value="SJK85027.1"/>
    <property type="molecule type" value="Genomic_DNA"/>
</dbReference>
<dbReference type="AlphaFoldDB" id="A0A1N5UCK0"/>
<reference evidence="1 4" key="1">
    <citation type="submission" date="2016-04" db="EMBL/GenBank/DDBJ databases">
        <authorList>
            <person name="Evans L.H."/>
            <person name="Alamgir A."/>
            <person name="Owens N."/>
            <person name="Weber N.D."/>
            <person name="Virtaneva K."/>
            <person name="Barbian K."/>
            <person name="Babar A."/>
            <person name="Rosenke K."/>
        </authorList>
    </citation>
    <scope>NUCLEOTIDE SEQUENCE [LARGE SCALE GENOMIC DNA]</scope>
    <source>
        <strain evidence="1">S5</strain>
        <strain evidence="4">S5(T) (JCM 30642 \VKM B-2941)</strain>
    </source>
</reference>
<sequence>MKIEIRLSDMEELILESLTKRSKTTEQIRYYLEGRGMDVPSYSVSRALINMTRMGLVTRERGCRVYRYKLAIEHAVTDED</sequence>
<accession>A0A1N5UCK0</accession>
<evidence type="ECO:0000313" key="2">
    <source>
        <dbReference type="EMBL" id="SJK85027.1"/>
    </source>
</evidence>
<dbReference type="InterPro" id="IPR036390">
    <property type="entry name" value="WH_DNA-bd_sf"/>
</dbReference>
<proteinExistence type="predicted"/>
<dbReference type="SUPFAM" id="SSF46785">
    <property type="entry name" value="Winged helix' DNA-binding domain"/>
    <property type="match status" value="1"/>
</dbReference>
<organism evidence="1 4">
    <name type="scientific">Cuniculiplasma divulgatum</name>
    <dbReference type="NCBI Taxonomy" id="1673428"/>
    <lineage>
        <taxon>Archaea</taxon>
        <taxon>Methanobacteriati</taxon>
        <taxon>Thermoplasmatota</taxon>
        <taxon>Thermoplasmata</taxon>
        <taxon>Thermoplasmatales</taxon>
        <taxon>Cuniculiplasmataceae</taxon>
        <taxon>Cuniculiplasma</taxon>
    </lineage>
</organism>
<dbReference type="Proteomes" id="UP000187822">
    <property type="component" value="Chromosome I"/>
</dbReference>
<evidence type="ECO:0000313" key="1">
    <source>
        <dbReference type="EMBL" id="SIM58501.1"/>
    </source>
</evidence>
<name>A0A1N5UCK0_9ARCH</name>
<keyword evidence="3" id="KW-1185">Reference proteome</keyword>
<evidence type="ECO:0000313" key="3">
    <source>
        <dbReference type="Proteomes" id="UP000187822"/>
    </source>
</evidence>
<protein>
    <submittedName>
        <fullName evidence="1">Uncharacterized protein</fullName>
    </submittedName>
</protein>
<dbReference type="KEGG" id="cdiv:CPM_1220"/>
<gene>
    <name evidence="2" type="ORF">CPM_1220</name>
    <name evidence="1" type="ORF">CSP5_0901</name>
</gene>
<dbReference type="STRING" id="1673428.CPM_1220"/>
<dbReference type="Proteomes" id="UP000195607">
    <property type="component" value="Chromosome I"/>
</dbReference>
<reference evidence="2" key="3">
    <citation type="submission" date="2016-06" db="EMBL/GenBank/DDBJ databases">
        <authorList>
            <person name="Olsen C.W."/>
            <person name="Carey S."/>
            <person name="Hinshaw L."/>
            <person name="Karasin A.I."/>
        </authorList>
    </citation>
    <scope>NUCLEOTIDE SEQUENCE [LARGE SCALE GENOMIC DNA]</scope>
    <source>
        <strain evidence="2">PM4</strain>
    </source>
</reference>
<reference evidence="3" key="2">
    <citation type="submission" date="2016-06" db="EMBL/GenBank/DDBJ databases">
        <authorList>
            <person name="Toshchakov V.S."/>
        </authorList>
    </citation>
    <scope>NUCLEOTIDE SEQUENCE [LARGE SCALE GENOMIC DNA]</scope>
    <source>
        <strain>PM4 (JCM 30641</strain>
        <strain evidence="3">\VKM B-2940)</strain>
    </source>
</reference>